<dbReference type="PANTHER" id="PTHR43776">
    <property type="entry name" value="TRANSPORT ATP-BINDING PROTEIN"/>
    <property type="match status" value="1"/>
</dbReference>
<dbReference type="GO" id="GO:0005524">
    <property type="term" value="F:ATP binding"/>
    <property type="evidence" value="ECO:0007669"/>
    <property type="project" value="UniProtKB-KW"/>
</dbReference>
<protein>
    <submittedName>
        <fullName evidence="8">ATP-binding cassette domain-containing protein</fullName>
    </submittedName>
</protein>
<dbReference type="RefSeq" id="WP_160884688.1">
    <property type="nucleotide sequence ID" value="NZ_WURB01000007.1"/>
</dbReference>
<dbReference type="GO" id="GO:0005886">
    <property type="term" value="C:plasma membrane"/>
    <property type="evidence" value="ECO:0007669"/>
    <property type="project" value="UniProtKB-SubCell"/>
</dbReference>
<keyword evidence="3" id="KW-0813">Transport</keyword>
<comment type="similarity">
    <text evidence="2">Belongs to the ABC transporter superfamily.</text>
</comment>
<dbReference type="Gene3D" id="3.40.50.300">
    <property type="entry name" value="P-loop containing nucleotide triphosphate hydrolases"/>
    <property type="match status" value="1"/>
</dbReference>
<dbReference type="GO" id="GO:0055085">
    <property type="term" value="P:transmembrane transport"/>
    <property type="evidence" value="ECO:0007669"/>
    <property type="project" value="UniProtKB-ARBA"/>
</dbReference>
<dbReference type="GO" id="GO:0016887">
    <property type="term" value="F:ATP hydrolysis activity"/>
    <property type="evidence" value="ECO:0007669"/>
    <property type="project" value="InterPro"/>
</dbReference>
<dbReference type="InterPro" id="IPR050319">
    <property type="entry name" value="ABC_transp_ATP-bind"/>
</dbReference>
<dbReference type="PANTHER" id="PTHR43776:SF7">
    <property type="entry name" value="D,D-DIPEPTIDE TRANSPORT ATP-BINDING PROTEIN DDPF-RELATED"/>
    <property type="match status" value="1"/>
</dbReference>
<reference evidence="8 9" key="1">
    <citation type="submission" date="2019-12" db="EMBL/GenBank/DDBJ databases">
        <authorList>
            <person name="Yuan C.-G."/>
        </authorList>
    </citation>
    <scope>NUCLEOTIDE SEQUENCE [LARGE SCALE GENOMIC DNA]</scope>
    <source>
        <strain evidence="8 9">KCTC 23863</strain>
    </source>
</reference>
<sequence length="345" mass="37466">MTALLEAHDLTRSFEVSQGMFKARRKLHAVNGISLDIRKGEVLGIVGESGCGKSTLARMLLGLLPPTEGGITLDGTDIRSLGRKGMARRVQPVFQDPYSSLNPRRTVASIVALPLEVHGIGTAAERRKQALGILDKVGLPQRFADRYPRELSGGQRQRVAIARALVMNPEVVVCDEPTSALDVSVQSQILNLLMDLRRDLGLTYVFISHNLAVVEHIATRVAVMYLGRVVELAETEALFRTPRHPYTKALLASVLTPEPGQGIPETGLGLAFPDPLNPPSGCPFHPRCPARISQCSTTVPRLLQFGRDAVACHLHDAGQSIPSPSDDGATMRHSLPLPQKRKQSE</sequence>
<dbReference type="EMBL" id="WURB01000007">
    <property type="protein sequence ID" value="MXQ12100.1"/>
    <property type="molecule type" value="Genomic_DNA"/>
</dbReference>
<proteinExistence type="inferred from homology"/>
<gene>
    <name evidence="8" type="ORF">GR328_11605</name>
</gene>
<dbReference type="PROSITE" id="PS50893">
    <property type="entry name" value="ABC_TRANSPORTER_2"/>
    <property type="match status" value="1"/>
</dbReference>
<dbReference type="SMART" id="SM00382">
    <property type="entry name" value="AAA"/>
    <property type="match status" value="1"/>
</dbReference>
<feature type="region of interest" description="Disordered" evidence="6">
    <location>
        <begin position="317"/>
        <end position="345"/>
    </location>
</feature>
<evidence type="ECO:0000256" key="2">
    <source>
        <dbReference type="ARBA" id="ARBA00005417"/>
    </source>
</evidence>
<dbReference type="Proteomes" id="UP000436483">
    <property type="component" value="Unassembled WGS sequence"/>
</dbReference>
<dbReference type="NCBIfam" id="TIGR01727">
    <property type="entry name" value="oligo_HPY"/>
    <property type="match status" value="1"/>
</dbReference>
<dbReference type="OrthoDB" id="9815712at2"/>
<evidence type="ECO:0000313" key="8">
    <source>
        <dbReference type="EMBL" id="MXQ12100.1"/>
    </source>
</evidence>
<organism evidence="8 9">
    <name type="scientific">Microvirga makkahensis</name>
    <dbReference type="NCBI Taxonomy" id="1128670"/>
    <lineage>
        <taxon>Bacteria</taxon>
        <taxon>Pseudomonadati</taxon>
        <taxon>Pseudomonadota</taxon>
        <taxon>Alphaproteobacteria</taxon>
        <taxon>Hyphomicrobiales</taxon>
        <taxon>Methylobacteriaceae</taxon>
        <taxon>Microvirga</taxon>
    </lineage>
</organism>
<dbReference type="AlphaFoldDB" id="A0A7X3MSB7"/>
<evidence type="ECO:0000256" key="1">
    <source>
        <dbReference type="ARBA" id="ARBA00004417"/>
    </source>
</evidence>
<comment type="caution">
    <text evidence="8">The sequence shown here is derived from an EMBL/GenBank/DDBJ whole genome shotgun (WGS) entry which is preliminary data.</text>
</comment>
<reference evidence="8 9" key="2">
    <citation type="submission" date="2020-01" db="EMBL/GenBank/DDBJ databases">
        <title>Microvirga sp. nov., an arsenate reduction bacterium isolated from Tibet hotspring sediments.</title>
        <authorList>
            <person name="Xian W.-D."/>
            <person name="Li W.-J."/>
        </authorList>
    </citation>
    <scope>NUCLEOTIDE SEQUENCE [LARGE SCALE GENOMIC DNA]</scope>
    <source>
        <strain evidence="8 9">KCTC 23863</strain>
    </source>
</reference>
<keyword evidence="9" id="KW-1185">Reference proteome</keyword>
<evidence type="ECO:0000256" key="3">
    <source>
        <dbReference type="ARBA" id="ARBA00022448"/>
    </source>
</evidence>
<dbReference type="InterPro" id="IPR003439">
    <property type="entry name" value="ABC_transporter-like_ATP-bd"/>
</dbReference>
<dbReference type="InterPro" id="IPR003593">
    <property type="entry name" value="AAA+_ATPase"/>
</dbReference>
<comment type="subcellular location">
    <subcellularLocation>
        <location evidence="1">Cell inner membrane</location>
        <topology evidence="1">Peripheral membrane protein</topology>
    </subcellularLocation>
</comment>
<accession>A0A7X3MSB7</accession>
<evidence type="ECO:0000313" key="9">
    <source>
        <dbReference type="Proteomes" id="UP000436483"/>
    </source>
</evidence>
<dbReference type="Pfam" id="PF00005">
    <property type="entry name" value="ABC_tran"/>
    <property type="match status" value="1"/>
</dbReference>
<evidence type="ECO:0000259" key="7">
    <source>
        <dbReference type="PROSITE" id="PS50893"/>
    </source>
</evidence>
<name>A0A7X3MSB7_9HYPH</name>
<evidence type="ECO:0000256" key="6">
    <source>
        <dbReference type="SAM" id="MobiDB-lite"/>
    </source>
</evidence>
<evidence type="ECO:0000256" key="5">
    <source>
        <dbReference type="ARBA" id="ARBA00022840"/>
    </source>
</evidence>
<dbReference type="InterPro" id="IPR013563">
    <property type="entry name" value="Oligopep_ABC_C"/>
</dbReference>
<dbReference type="Pfam" id="PF08352">
    <property type="entry name" value="oligo_HPY"/>
    <property type="match status" value="1"/>
</dbReference>
<dbReference type="FunFam" id="3.40.50.300:FF:000016">
    <property type="entry name" value="Oligopeptide ABC transporter ATP-binding component"/>
    <property type="match status" value="1"/>
</dbReference>
<dbReference type="InterPro" id="IPR027417">
    <property type="entry name" value="P-loop_NTPase"/>
</dbReference>
<evidence type="ECO:0000256" key="4">
    <source>
        <dbReference type="ARBA" id="ARBA00022741"/>
    </source>
</evidence>
<dbReference type="InterPro" id="IPR017871">
    <property type="entry name" value="ABC_transporter-like_CS"/>
</dbReference>
<dbReference type="GO" id="GO:0015833">
    <property type="term" value="P:peptide transport"/>
    <property type="evidence" value="ECO:0007669"/>
    <property type="project" value="InterPro"/>
</dbReference>
<dbReference type="CDD" id="cd03257">
    <property type="entry name" value="ABC_NikE_OppD_transporters"/>
    <property type="match status" value="1"/>
</dbReference>
<dbReference type="PROSITE" id="PS00211">
    <property type="entry name" value="ABC_TRANSPORTER_1"/>
    <property type="match status" value="1"/>
</dbReference>
<dbReference type="SUPFAM" id="SSF52540">
    <property type="entry name" value="P-loop containing nucleoside triphosphate hydrolases"/>
    <property type="match status" value="1"/>
</dbReference>
<feature type="domain" description="ABC transporter" evidence="7">
    <location>
        <begin position="5"/>
        <end position="251"/>
    </location>
</feature>
<keyword evidence="5 8" id="KW-0067">ATP-binding</keyword>
<keyword evidence="4" id="KW-0547">Nucleotide-binding</keyword>